<dbReference type="InterPro" id="IPR003156">
    <property type="entry name" value="DHHA1_dom"/>
</dbReference>
<dbReference type="NCBIfam" id="TIGR00344">
    <property type="entry name" value="alaS"/>
    <property type="match status" value="1"/>
</dbReference>
<gene>
    <name evidence="11 13" type="primary">alaS</name>
    <name evidence="13" type="ORF">H9X81_07935</name>
</gene>
<feature type="binding site" evidence="11">
    <location>
        <position position="669"/>
    </location>
    <ligand>
        <name>Zn(2+)</name>
        <dbReference type="ChEBI" id="CHEBI:29105"/>
    </ligand>
</feature>
<comment type="subcellular location">
    <subcellularLocation>
        <location evidence="11">Cytoplasm</location>
    </subcellularLocation>
</comment>
<evidence type="ECO:0000259" key="12">
    <source>
        <dbReference type="PROSITE" id="PS50860"/>
    </source>
</evidence>
<dbReference type="PANTHER" id="PTHR11777">
    <property type="entry name" value="ALANYL-TRNA SYNTHETASE"/>
    <property type="match status" value="1"/>
</dbReference>
<evidence type="ECO:0000313" key="14">
    <source>
        <dbReference type="Proteomes" id="UP000724149"/>
    </source>
</evidence>
<keyword evidence="14" id="KW-1185">Reference proteome</keyword>
<proteinExistence type="inferred from homology"/>
<dbReference type="PROSITE" id="PS50860">
    <property type="entry name" value="AA_TRNA_LIGASE_II_ALA"/>
    <property type="match status" value="1"/>
</dbReference>
<keyword evidence="2 11" id="KW-0820">tRNA-binding</keyword>
<dbReference type="Gene3D" id="3.30.54.20">
    <property type="match status" value="1"/>
</dbReference>
<dbReference type="InterPro" id="IPR018165">
    <property type="entry name" value="Ala-tRNA-synth_IIc_core"/>
</dbReference>
<comment type="domain">
    <text evidence="11">Consists of three domains; the N-terminal catalytic domain, the editing domain and the C-terminal C-Ala domain. The editing domain removes incorrectly charged amino acids, while the C-Ala domain, along with tRNA(Ala), serves as a bridge to cooperatively bring together the editing and aminoacylation centers thus stimulating deacylation of misacylated tRNAs.</text>
</comment>
<dbReference type="InterPro" id="IPR018162">
    <property type="entry name" value="Ala-tRNA-ligase_IIc_anticod-bd"/>
</dbReference>
<dbReference type="InterPro" id="IPR012947">
    <property type="entry name" value="tRNA_SAD"/>
</dbReference>
<dbReference type="Pfam" id="PF02272">
    <property type="entry name" value="DHHA1"/>
    <property type="match status" value="1"/>
</dbReference>
<keyword evidence="11" id="KW-0963">Cytoplasm</keyword>
<protein>
    <recommendedName>
        <fullName evidence="11">Alanine--tRNA ligase</fullName>
        <ecNumber evidence="11">6.1.1.7</ecNumber>
    </recommendedName>
    <alternativeName>
        <fullName evidence="11">Alanyl-tRNA synthetase</fullName>
        <shortName evidence="11">AlaRS</shortName>
    </alternativeName>
</protein>
<dbReference type="Gene3D" id="3.10.310.40">
    <property type="match status" value="1"/>
</dbReference>
<keyword evidence="3 11" id="KW-0436">Ligase</keyword>
<evidence type="ECO:0000256" key="5">
    <source>
        <dbReference type="ARBA" id="ARBA00022840"/>
    </source>
</evidence>
<dbReference type="Gene3D" id="3.30.980.10">
    <property type="entry name" value="Threonyl-trna Synthetase, Chain A, domain 2"/>
    <property type="match status" value="1"/>
</dbReference>
<dbReference type="InterPro" id="IPR050058">
    <property type="entry name" value="Ala-tRNA_ligase"/>
</dbReference>
<organism evidence="13 14">
    <name type="scientific">Hydrogenoanaerobacterium saccharovorans</name>
    <dbReference type="NCBI Taxonomy" id="474960"/>
    <lineage>
        <taxon>Bacteria</taxon>
        <taxon>Bacillati</taxon>
        <taxon>Bacillota</taxon>
        <taxon>Clostridia</taxon>
        <taxon>Eubacteriales</taxon>
        <taxon>Oscillospiraceae</taxon>
        <taxon>Hydrogenoanaerobacterium</taxon>
    </lineage>
</organism>
<name>A0ABS2GQ56_9FIRM</name>
<evidence type="ECO:0000256" key="7">
    <source>
        <dbReference type="ARBA" id="ARBA00022917"/>
    </source>
</evidence>
<dbReference type="PRINTS" id="PR00980">
    <property type="entry name" value="TRNASYNTHALA"/>
</dbReference>
<dbReference type="Gene3D" id="2.40.30.130">
    <property type="match status" value="1"/>
</dbReference>
<dbReference type="HAMAP" id="MF_00036_B">
    <property type="entry name" value="Ala_tRNA_synth_B"/>
    <property type="match status" value="1"/>
</dbReference>
<keyword evidence="11" id="KW-0479">Metal-binding</keyword>
<comment type="caution">
    <text evidence="13">The sequence shown here is derived from an EMBL/GenBank/DDBJ whole genome shotgun (WGS) entry which is preliminary data.</text>
</comment>
<dbReference type="Pfam" id="PF07973">
    <property type="entry name" value="tRNA_SAD"/>
    <property type="match status" value="1"/>
</dbReference>
<evidence type="ECO:0000256" key="11">
    <source>
        <dbReference type="HAMAP-Rule" id="MF_00036"/>
    </source>
</evidence>
<dbReference type="InterPro" id="IPR018163">
    <property type="entry name" value="Thr/Ala-tRNA-synth_IIc_edit"/>
</dbReference>
<evidence type="ECO:0000256" key="4">
    <source>
        <dbReference type="ARBA" id="ARBA00022741"/>
    </source>
</evidence>
<evidence type="ECO:0000256" key="10">
    <source>
        <dbReference type="ARBA" id="ARBA00048300"/>
    </source>
</evidence>
<dbReference type="InterPro" id="IPR009000">
    <property type="entry name" value="Transl_B-barrel_sf"/>
</dbReference>
<dbReference type="Gene3D" id="3.30.930.10">
    <property type="entry name" value="Bira Bifunctional Protein, Domain 2"/>
    <property type="match status" value="1"/>
</dbReference>
<dbReference type="GO" id="GO:0004813">
    <property type="term" value="F:alanine-tRNA ligase activity"/>
    <property type="evidence" value="ECO:0007669"/>
    <property type="project" value="UniProtKB-EC"/>
</dbReference>
<dbReference type="CDD" id="cd00673">
    <property type="entry name" value="AlaRS_core"/>
    <property type="match status" value="1"/>
</dbReference>
<reference evidence="13 14" key="1">
    <citation type="journal article" date="2021" name="Sci. Rep.">
        <title>The distribution of antibiotic resistance genes in chicken gut microbiota commensals.</title>
        <authorList>
            <person name="Juricova H."/>
            <person name="Matiasovicova J."/>
            <person name="Kubasova T."/>
            <person name="Cejkova D."/>
            <person name="Rychlik I."/>
        </authorList>
    </citation>
    <scope>NUCLEOTIDE SEQUENCE [LARGE SCALE GENOMIC DNA]</scope>
    <source>
        <strain evidence="13 14">An564</strain>
    </source>
</reference>
<comment type="catalytic activity">
    <reaction evidence="10 11">
        <text>tRNA(Ala) + L-alanine + ATP = L-alanyl-tRNA(Ala) + AMP + diphosphate</text>
        <dbReference type="Rhea" id="RHEA:12540"/>
        <dbReference type="Rhea" id="RHEA-COMP:9657"/>
        <dbReference type="Rhea" id="RHEA-COMP:9923"/>
        <dbReference type="ChEBI" id="CHEBI:30616"/>
        <dbReference type="ChEBI" id="CHEBI:33019"/>
        <dbReference type="ChEBI" id="CHEBI:57972"/>
        <dbReference type="ChEBI" id="CHEBI:78442"/>
        <dbReference type="ChEBI" id="CHEBI:78497"/>
        <dbReference type="ChEBI" id="CHEBI:456215"/>
        <dbReference type="EC" id="6.1.1.7"/>
    </reaction>
</comment>
<dbReference type="InterPro" id="IPR045864">
    <property type="entry name" value="aa-tRNA-synth_II/BPL/LPL"/>
</dbReference>
<dbReference type="SUPFAM" id="SSF55186">
    <property type="entry name" value="ThrRS/AlaRS common domain"/>
    <property type="match status" value="1"/>
</dbReference>
<dbReference type="EMBL" id="JACSNR010000007">
    <property type="protein sequence ID" value="MBM6923615.1"/>
    <property type="molecule type" value="Genomic_DNA"/>
</dbReference>
<evidence type="ECO:0000256" key="9">
    <source>
        <dbReference type="ARBA" id="ARBA00024779"/>
    </source>
</evidence>
<dbReference type="Pfam" id="PF01411">
    <property type="entry name" value="tRNA-synt_2c"/>
    <property type="match status" value="1"/>
</dbReference>
<feature type="binding site" evidence="11">
    <location>
        <position position="673"/>
    </location>
    <ligand>
        <name>Zn(2+)</name>
        <dbReference type="ChEBI" id="CHEBI:29105"/>
    </ligand>
</feature>
<feature type="domain" description="Alanyl-transfer RNA synthetases family profile" evidence="12">
    <location>
        <begin position="4"/>
        <end position="712"/>
    </location>
</feature>
<comment type="cofactor">
    <cofactor evidence="11">
        <name>Zn(2+)</name>
        <dbReference type="ChEBI" id="CHEBI:29105"/>
    </cofactor>
    <text evidence="11">Binds 1 zinc ion per subunit.</text>
</comment>
<dbReference type="PANTHER" id="PTHR11777:SF9">
    <property type="entry name" value="ALANINE--TRNA LIGASE, CYTOPLASMIC"/>
    <property type="match status" value="1"/>
</dbReference>
<evidence type="ECO:0000256" key="6">
    <source>
        <dbReference type="ARBA" id="ARBA00022884"/>
    </source>
</evidence>
<evidence type="ECO:0000256" key="3">
    <source>
        <dbReference type="ARBA" id="ARBA00022598"/>
    </source>
</evidence>
<dbReference type="RefSeq" id="WP_204721104.1">
    <property type="nucleotide sequence ID" value="NZ_JACSNR010000007.1"/>
</dbReference>
<evidence type="ECO:0000256" key="2">
    <source>
        <dbReference type="ARBA" id="ARBA00022555"/>
    </source>
</evidence>
<keyword evidence="5 11" id="KW-0067">ATP-binding</keyword>
<evidence type="ECO:0000256" key="8">
    <source>
        <dbReference type="ARBA" id="ARBA00023146"/>
    </source>
</evidence>
<comment type="similarity">
    <text evidence="1 11">Belongs to the class-II aminoacyl-tRNA synthetase family.</text>
</comment>
<dbReference type="Gene3D" id="6.10.250.550">
    <property type="match status" value="1"/>
</dbReference>
<dbReference type="InterPro" id="IPR018164">
    <property type="entry name" value="Ala-tRNA-synth_IIc_N"/>
</dbReference>
<keyword evidence="8 11" id="KW-0030">Aminoacyl-tRNA synthetase</keyword>
<keyword evidence="4 11" id="KW-0547">Nucleotide-binding</keyword>
<evidence type="ECO:0000313" key="13">
    <source>
        <dbReference type="EMBL" id="MBM6923615.1"/>
    </source>
</evidence>
<accession>A0ABS2GQ56</accession>
<dbReference type="Proteomes" id="UP000724149">
    <property type="component" value="Unassembled WGS sequence"/>
</dbReference>
<dbReference type="SUPFAM" id="SSF101353">
    <property type="entry name" value="Putative anticodon-binding domain of alanyl-tRNA synthetase (AlaRS)"/>
    <property type="match status" value="1"/>
</dbReference>
<keyword evidence="6 11" id="KW-0694">RNA-binding</keyword>
<keyword evidence="11" id="KW-0862">Zinc</keyword>
<dbReference type="SMART" id="SM00863">
    <property type="entry name" value="tRNA_SAD"/>
    <property type="match status" value="1"/>
</dbReference>
<dbReference type="InterPro" id="IPR002318">
    <property type="entry name" value="Ala-tRNA-lgiase_IIc"/>
</dbReference>
<evidence type="ECO:0000256" key="1">
    <source>
        <dbReference type="ARBA" id="ARBA00008226"/>
    </source>
</evidence>
<sequence>MKWTGVNDLREAFLKFYESKGHLILPSFGLIPKDDNSLLLINSGMAPMKNYFLGIKTPPRKRVTTCQKCIRTPDIERVGKTARHGTYFEMLGNFSFGDYFKHEATAWAWEFLTQVLEIPKDRLYISIFESDDEAYDIWTKEIGIDPSHMVRLGRDDNFWEIGSGPCGPCSEIYFDRGEEYGCGKPDCAPGCDCDRYMEIWNLVFSQFDSDGNGNYTPLEHPNIDTGMGLERLACVMQGVDNLFEVDTVQNIMKHISRIAGVEYKTNEKSDVSLRVITDHIRSTTFMIGDGIVPQNEGRGYVLRRLLRRAARHGRLLGIKEPFLYQVAETVIQENQPAYPELLENKDYIISIIKAEEERFAKTIDQGMSMLNDLIDRIASQEIASGKVLSGAEAFKLYDTFGFPLDLTMEIAGERGVSVDEDQFAKFMNDQRERARAARAAMGDLGWEGDVLQGIPGNTEFVGYTDKTCTAKVAAIIKDGALADEIDEGESGIIVLDRTCFYGEGGGQVGDSGILFGANSTFQVLDTKKSVNSHFMHIGEMKAGMIRVGDELTAEIDSLRRDSIMRNHSACHLLQAALREVLGTHVHQSGSYVDENLCRFDFSHFSAMTSDEIARVENIVNDMILAALPVTVETMSQDEAKAKGAMALFGEKYGDAVRVVDMGGRSIELCGGTHVDNTSRVGLFKIVKESSIAAGVRRIEAVTGRGVLGLIDADRHLMDMACEALKVGSHAELPGKAAAVAAELKAKDKEIEEINGKLASMQTQALANTAVEVGSVKLVYASLNGIKPDILRKITDRFRDTDPSIVAVFSTTLDGKASIAASCGKSAVEDGVHAGQLVKEICSLVGGSGGGRPDSAMGGASDIFKIDEAFVQIPSLVEKMLGSHKRRS</sequence>
<keyword evidence="7 11" id="KW-0648">Protein biosynthesis</keyword>
<dbReference type="InterPro" id="IPR023033">
    <property type="entry name" value="Ala_tRNA_ligase_euk/bac"/>
</dbReference>
<dbReference type="SUPFAM" id="SSF50447">
    <property type="entry name" value="Translation proteins"/>
    <property type="match status" value="1"/>
</dbReference>
<dbReference type="SUPFAM" id="SSF55681">
    <property type="entry name" value="Class II aaRS and biotin synthetases"/>
    <property type="match status" value="1"/>
</dbReference>
<feature type="binding site" evidence="11">
    <location>
        <position position="571"/>
    </location>
    <ligand>
        <name>Zn(2+)</name>
        <dbReference type="ChEBI" id="CHEBI:29105"/>
    </ligand>
</feature>
<comment type="function">
    <text evidence="9 11">Catalyzes the attachment of alanine to tRNA(Ala) in a two-step reaction: alanine is first activated by ATP to form Ala-AMP and then transferred to the acceptor end of tRNA(Ala). Also edits incorrectly charged Ser-tRNA(Ala) and Gly-tRNA(Ala) via its editing domain.</text>
</comment>
<dbReference type="EC" id="6.1.1.7" evidence="11"/>
<feature type="binding site" evidence="11">
    <location>
        <position position="567"/>
    </location>
    <ligand>
        <name>Zn(2+)</name>
        <dbReference type="ChEBI" id="CHEBI:29105"/>
    </ligand>
</feature>